<evidence type="ECO:0000256" key="3">
    <source>
        <dbReference type="ARBA" id="ARBA00022651"/>
    </source>
</evidence>
<dbReference type="InterPro" id="IPR002772">
    <property type="entry name" value="Glyco_hydro_3_C"/>
</dbReference>
<dbReference type="SMART" id="SM01217">
    <property type="entry name" value="Fn3_like"/>
    <property type="match status" value="1"/>
</dbReference>
<dbReference type="InterPro" id="IPR036962">
    <property type="entry name" value="Glyco_hydro_3_N_sf"/>
</dbReference>
<dbReference type="PANTHER" id="PTHR42721:SF3">
    <property type="entry name" value="BETA-D-XYLOSIDASE 5-RELATED"/>
    <property type="match status" value="1"/>
</dbReference>
<accession>A0A9P4QQY9</accession>
<dbReference type="Gene3D" id="2.60.40.10">
    <property type="entry name" value="Immunoglobulins"/>
    <property type="match status" value="1"/>
</dbReference>
<dbReference type="InterPro" id="IPR001764">
    <property type="entry name" value="Glyco_hydro_3_N"/>
</dbReference>
<name>A0A9P4QQY9_9PLEO</name>
<gene>
    <name evidence="14" type="ORF">EJ04DRAFT_546358</name>
</gene>
<dbReference type="AlphaFoldDB" id="A0A9P4QQY9"/>
<protein>
    <recommendedName>
        <fullName evidence="11">xylan 1,4-beta-xylosidase</fullName>
        <ecNumber evidence="11">3.2.1.37</ecNumber>
    </recommendedName>
</protein>
<evidence type="ECO:0000256" key="4">
    <source>
        <dbReference type="ARBA" id="ARBA00022729"/>
    </source>
</evidence>
<evidence type="ECO:0000259" key="13">
    <source>
        <dbReference type="SMART" id="SM01217"/>
    </source>
</evidence>
<evidence type="ECO:0000256" key="2">
    <source>
        <dbReference type="ARBA" id="ARBA00005336"/>
    </source>
</evidence>
<evidence type="ECO:0000256" key="7">
    <source>
        <dbReference type="ARBA" id="ARBA00023277"/>
    </source>
</evidence>
<evidence type="ECO:0000256" key="10">
    <source>
        <dbReference type="ARBA" id="ARBA00024574"/>
    </source>
</evidence>
<dbReference type="OrthoDB" id="47059at2759"/>
<feature type="signal peptide" evidence="12">
    <location>
        <begin position="1"/>
        <end position="23"/>
    </location>
</feature>
<evidence type="ECO:0000256" key="6">
    <source>
        <dbReference type="ARBA" id="ARBA00023180"/>
    </source>
</evidence>
<evidence type="ECO:0000256" key="5">
    <source>
        <dbReference type="ARBA" id="ARBA00022801"/>
    </source>
</evidence>
<dbReference type="GO" id="GO:0045493">
    <property type="term" value="P:xylan catabolic process"/>
    <property type="evidence" value="ECO:0007669"/>
    <property type="project" value="UniProtKB-KW"/>
</dbReference>
<dbReference type="InterPro" id="IPR036881">
    <property type="entry name" value="Glyco_hydro_3_C_sf"/>
</dbReference>
<dbReference type="EC" id="3.2.1.37" evidence="11"/>
<dbReference type="PANTHER" id="PTHR42721">
    <property type="entry name" value="SUGAR HYDROLASE-RELATED"/>
    <property type="match status" value="1"/>
</dbReference>
<dbReference type="InterPro" id="IPR044993">
    <property type="entry name" value="BXL"/>
</dbReference>
<keyword evidence="9" id="KW-0624">Polysaccharide degradation</keyword>
<reference evidence="14" key="1">
    <citation type="journal article" date="2020" name="Stud. Mycol.">
        <title>101 Dothideomycetes genomes: a test case for predicting lifestyles and emergence of pathogens.</title>
        <authorList>
            <person name="Haridas S."/>
            <person name="Albert R."/>
            <person name="Binder M."/>
            <person name="Bloem J."/>
            <person name="Labutti K."/>
            <person name="Salamov A."/>
            <person name="Andreopoulos B."/>
            <person name="Baker S."/>
            <person name="Barry K."/>
            <person name="Bills G."/>
            <person name="Bluhm B."/>
            <person name="Cannon C."/>
            <person name="Castanera R."/>
            <person name="Culley D."/>
            <person name="Daum C."/>
            <person name="Ezra D."/>
            <person name="Gonzalez J."/>
            <person name="Henrissat B."/>
            <person name="Kuo A."/>
            <person name="Liang C."/>
            <person name="Lipzen A."/>
            <person name="Lutzoni F."/>
            <person name="Magnuson J."/>
            <person name="Mondo S."/>
            <person name="Nolan M."/>
            <person name="Ohm R."/>
            <person name="Pangilinan J."/>
            <person name="Park H.-J."/>
            <person name="Ramirez L."/>
            <person name="Alfaro M."/>
            <person name="Sun H."/>
            <person name="Tritt A."/>
            <person name="Yoshinaga Y."/>
            <person name="Zwiers L.-H."/>
            <person name="Turgeon B."/>
            <person name="Goodwin S."/>
            <person name="Spatafora J."/>
            <person name="Crous P."/>
            <person name="Grigoriev I."/>
        </authorList>
    </citation>
    <scope>NUCLEOTIDE SEQUENCE</scope>
    <source>
        <strain evidence="14">CBS 125425</strain>
    </source>
</reference>
<evidence type="ECO:0000256" key="1">
    <source>
        <dbReference type="ARBA" id="ARBA00004851"/>
    </source>
</evidence>
<keyword evidence="15" id="KW-1185">Reference proteome</keyword>
<dbReference type="SUPFAM" id="SSF52279">
    <property type="entry name" value="Beta-D-glucan exohydrolase, C-terminal domain"/>
    <property type="match status" value="1"/>
</dbReference>
<dbReference type="Proteomes" id="UP000799444">
    <property type="component" value="Unassembled WGS sequence"/>
</dbReference>
<dbReference type="Gene3D" id="3.20.20.300">
    <property type="entry name" value="Glycoside hydrolase, family 3, N-terminal domain"/>
    <property type="match status" value="1"/>
</dbReference>
<keyword evidence="4 12" id="KW-0732">Signal</keyword>
<dbReference type="Gene3D" id="3.40.50.1700">
    <property type="entry name" value="Glycoside hydrolase family 3 C-terminal domain"/>
    <property type="match status" value="1"/>
</dbReference>
<evidence type="ECO:0000256" key="8">
    <source>
        <dbReference type="ARBA" id="ARBA00023295"/>
    </source>
</evidence>
<evidence type="ECO:0000256" key="12">
    <source>
        <dbReference type="SAM" id="SignalP"/>
    </source>
</evidence>
<keyword evidence="6" id="KW-0325">Glycoprotein</keyword>
<dbReference type="Pfam" id="PF00933">
    <property type="entry name" value="Glyco_hydro_3"/>
    <property type="match status" value="1"/>
</dbReference>
<keyword evidence="3" id="KW-0858">Xylan degradation</keyword>
<evidence type="ECO:0000256" key="9">
    <source>
        <dbReference type="ARBA" id="ARBA00023326"/>
    </source>
</evidence>
<feature type="chain" id="PRO_5040216887" description="xylan 1,4-beta-xylosidase" evidence="12">
    <location>
        <begin position="24"/>
        <end position="793"/>
    </location>
</feature>
<feature type="domain" description="Fibronectin type III-like" evidence="13">
    <location>
        <begin position="693"/>
        <end position="761"/>
    </location>
</feature>
<dbReference type="InterPro" id="IPR017853">
    <property type="entry name" value="GH"/>
</dbReference>
<dbReference type="Pfam" id="PF01915">
    <property type="entry name" value="Glyco_hydro_3_C"/>
    <property type="match status" value="1"/>
</dbReference>
<keyword evidence="7" id="KW-0119">Carbohydrate metabolism</keyword>
<evidence type="ECO:0000256" key="11">
    <source>
        <dbReference type="ARBA" id="ARBA00026107"/>
    </source>
</evidence>
<comment type="pathway">
    <text evidence="1">Glycan degradation; xylan degradation.</text>
</comment>
<organism evidence="14 15">
    <name type="scientific">Polyplosphaeria fusca</name>
    <dbReference type="NCBI Taxonomy" id="682080"/>
    <lineage>
        <taxon>Eukaryota</taxon>
        <taxon>Fungi</taxon>
        <taxon>Dikarya</taxon>
        <taxon>Ascomycota</taxon>
        <taxon>Pezizomycotina</taxon>
        <taxon>Dothideomycetes</taxon>
        <taxon>Pleosporomycetidae</taxon>
        <taxon>Pleosporales</taxon>
        <taxon>Tetraplosphaeriaceae</taxon>
        <taxon>Polyplosphaeria</taxon>
    </lineage>
</organism>
<proteinExistence type="inferred from homology"/>
<comment type="similarity">
    <text evidence="2">Belongs to the glycosyl hydrolase 3 family.</text>
</comment>
<comment type="catalytic activity">
    <reaction evidence="10">
        <text>Hydrolysis of (1-&gt;4)-beta-D-xylans, to remove successive D-xylose residues from the non-reducing termini.</text>
        <dbReference type="EC" id="3.2.1.37"/>
    </reaction>
</comment>
<dbReference type="GO" id="GO:0009044">
    <property type="term" value="F:xylan 1,4-beta-xylosidase activity"/>
    <property type="evidence" value="ECO:0007669"/>
    <property type="project" value="UniProtKB-EC"/>
</dbReference>
<keyword evidence="8" id="KW-0326">Glycosidase</keyword>
<sequence>MGILQGLAAATWTAASLLQFAEARFTYPDCVNGPMSRNLICSQGADPAKRAAALVANMTLEDKLQNLVDRANGSQALGLSRYDWWNEALHGVAYSPGVSFGFTGQFTSATSFPLPITIAAAFDDALVESIGLTIGAEARAFANNGRGGLDVWTPNINPFKDPRWGRGLETPGEDPFRIEGYVKHLLRGMEWASQEPEQVGGRQMIATCKHYAAYDLERWNGANRHWFNAIVSMQDLVEYYMPPFRQCARDSNVGSIMCSYNAVNGTPACADSYLMQTVLREHWNWTQHGNYIVSDCNAVRNIWNDHKWVANAAQAAGKTYAAGDDNVCEATVGSTDVRGAYQQGLLSIETIDTALKRQYEGLVRAGYWTKEEDDEAGFRSLGAADVNTQDAQNLARQAAVDGMVLLKNDGTLPHAVQRNQPVAVVGMWANDRMRMLGNYAGRPPVYHTPAYAAQQLGLQINYADGPVYRATNYSAAIAAAKASDIIYYFGGIDTSVETEDLDRTVITWPDVQLSLLRELSALGKPLVVVQMGTSIDNTPLLSNPNISSIIWAGYPGMFGGPAAFDIITGAKAPAGRLPITQYPANYTAQVPMTDMSLRPSAANPGRTYKWYSSAVQDFGFGLHYTNFTVALGALNTTTPGRETQDEDERPKADTAVFWITELLDPCTQRHKDRCAFPSIPLSITNTGTKTSDFVALAFITPQAGPAPFPRKELASYTRERDIEPGEVRQTALQFSVGSFARVDASGNTVLYAGSYCVGVDVPERERVCFEVLGEDRVLDAWPQPKAGNGTTVR</sequence>
<dbReference type="EMBL" id="ML996248">
    <property type="protein sequence ID" value="KAF2729351.1"/>
    <property type="molecule type" value="Genomic_DNA"/>
</dbReference>
<dbReference type="SUPFAM" id="SSF51445">
    <property type="entry name" value="(Trans)glycosidases"/>
    <property type="match status" value="1"/>
</dbReference>
<dbReference type="InterPro" id="IPR026891">
    <property type="entry name" value="Fn3-like"/>
</dbReference>
<dbReference type="GO" id="GO:0031222">
    <property type="term" value="P:arabinan catabolic process"/>
    <property type="evidence" value="ECO:0007669"/>
    <property type="project" value="TreeGrafter"/>
</dbReference>
<evidence type="ECO:0000313" key="15">
    <source>
        <dbReference type="Proteomes" id="UP000799444"/>
    </source>
</evidence>
<dbReference type="InterPro" id="IPR013783">
    <property type="entry name" value="Ig-like_fold"/>
</dbReference>
<dbReference type="GO" id="GO:0046556">
    <property type="term" value="F:alpha-L-arabinofuranosidase activity"/>
    <property type="evidence" value="ECO:0007669"/>
    <property type="project" value="TreeGrafter"/>
</dbReference>
<comment type="caution">
    <text evidence="14">The sequence shown here is derived from an EMBL/GenBank/DDBJ whole genome shotgun (WGS) entry which is preliminary data.</text>
</comment>
<evidence type="ECO:0000313" key="14">
    <source>
        <dbReference type="EMBL" id="KAF2729351.1"/>
    </source>
</evidence>
<keyword evidence="5 14" id="KW-0378">Hydrolase</keyword>